<organism evidence="5 6">
    <name type="scientific">Paenibacillus contaminans</name>
    <dbReference type="NCBI Taxonomy" id="450362"/>
    <lineage>
        <taxon>Bacteria</taxon>
        <taxon>Bacillati</taxon>
        <taxon>Bacillota</taxon>
        <taxon>Bacilli</taxon>
        <taxon>Bacillales</taxon>
        <taxon>Paenibacillaceae</taxon>
        <taxon>Paenibacillus</taxon>
    </lineage>
</organism>
<sequence>MLLKKNDSKRTNKLNILQIVRHSGETTKPALAKVLGISMPTSSSLVDELIGEGFLQISGIGASTEQGGKKPKLITLNPQGRYAAALHIGARKVEGAVVDLLGGLHHRLSEPLPPHRTQQAVGRALSAVAGRVLELARSADMPVVGIGVGLPGLVDRHKGPTTAVNFSEVNGLRIDRELEPFGLPVWIDNECRNSALAEQWFGLGRQKRNFVSLFTDGGIGAGFLIDGQMVRGMDESFGEIGHTVVQMDGRPCRCGNHGCWETYASSDALLETVRDRLHEADWLNARVTSGEPLTVALIVQALERSNTGALREAEASHSEGDDSAGNRADQADFVGSSESHADQTVFRGSPESENNLAAGTNREKRVIQAAINELGDYLAVGLGNIVNLFNPELIVIHGEMTMLGEPLLSRVRQSLLGRALPAAAARADIRFTGFGEHANLIGAGSLAWRETFDEPELLFP</sequence>
<dbReference type="InterPro" id="IPR036388">
    <property type="entry name" value="WH-like_DNA-bd_sf"/>
</dbReference>
<dbReference type="GO" id="GO:0042732">
    <property type="term" value="P:D-xylose metabolic process"/>
    <property type="evidence" value="ECO:0007669"/>
    <property type="project" value="UniProtKB-KW"/>
</dbReference>
<dbReference type="Pfam" id="PF00480">
    <property type="entry name" value="ROK"/>
    <property type="match status" value="2"/>
</dbReference>
<evidence type="ECO:0008006" key="7">
    <source>
        <dbReference type="Google" id="ProtNLM"/>
    </source>
</evidence>
<dbReference type="SUPFAM" id="SSF46785">
    <property type="entry name" value="Winged helix' DNA-binding domain"/>
    <property type="match status" value="1"/>
</dbReference>
<name>A0A329MSE6_9BACL</name>
<dbReference type="InterPro" id="IPR043129">
    <property type="entry name" value="ATPase_NBD"/>
</dbReference>
<accession>A0A329MSE6</accession>
<evidence type="ECO:0000313" key="5">
    <source>
        <dbReference type="EMBL" id="RAV22470.1"/>
    </source>
</evidence>
<comment type="similarity">
    <text evidence="2">Belongs to the ROK (NagC/XylR) family.</text>
</comment>
<reference evidence="5 6" key="1">
    <citation type="journal article" date="2009" name="Int. J. Syst. Evol. Microbiol.">
        <title>Paenibacillus contaminans sp. nov., isolated from a contaminated laboratory plate.</title>
        <authorList>
            <person name="Chou J.H."/>
            <person name="Lee J.H."/>
            <person name="Lin M.C."/>
            <person name="Chang P.S."/>
            <person name="Arun A.B."/>
            <person name="Young C.C."/>
            <person name="Chen W.M."/>
        </authorList>
    </citation>
    <scope>NUCLEOTIDE SEQUENCE [LARGE SCALE GENOMIC DNA]</scope>
    <source>
        <strain evidence="5 6">CKOBP-6</strain>
    </source>
</reference>
<dbReference type="InterPro" id="IPR036390">
    <property type="entry name" value="WH_DNA-bd_sf"/>
</dbReference>
<evidence type="ECO:0000256" key="4">
    <source>
        <dbReference type="SAM" id="MobiDB-lite"/>
    </source>
</evidence>
<comment type="caution">
    <text evidence="5">The sequence shown here is derived from an EMBL/GenBank/DDBJ whole genome shotgun (WGS) entry which is preliminary data.</text>
</comment>
<dbReference type="Gene3D" id="1.10.10.10">
    <property type="entry name" value="Winged helix-like DNA-binding domain superfamily/Winged helix DNA-binding domain"/>
    <property type="match status" value="1"/>
</dbReference>
<dbReference type="PANTHER" id="PTHR18964">
    <property type="entry name" value="ROK (REPRESSOR, ORF, KINASE) FAMILY"/>
    <property type="match status" value="1"/>
</dbReference>
<feature type="compositionally biased region" description="Basic and acidic residues" evidence="4">
    <location>
        <begin position="311"/>
        <end position="320"/>
    </location>
</feature>
<keyword evidence="3" id="KW-0119">Carbohydrate metabolism</keyword>
<keyword evidence="6" id="KW-1185">Reference proteome</keyword>
<dbReference type="EMBL" id="QMFB01000002">
    <property type="protein sequence ID" value="RAV22470.1"/>
    <property type="molecule type" value="Genomic_DNA"/>
</dbReference>
<protein>
    <recommendedName>
        <fullName evidence="7">ROK family protein</fullName>
    </recommendedName>
</protein>
<feature type="region of interest" description="Disordered" evidence="4">
    <location>
        <begin position="309"/>
        <end position="359"/>
    </location>
</feature>
<dbReference type="AlphaFoldDB" id="A0A329MSE6"/>
<dbReference type="RefSeq" id="WP_113029876.1">
    <property type="nucleotide sequence ID" value="NZ_QMFB01000002.1"/>
</dbReference>
<dbReference type="Gene3D" id="3.30.420.40">
    <property type="match status" value="3"/>
</dbReference>
<dbReference type="OrthoDB" id="9796533at2"/>
<evidence type="ECO:0000256" key="2">
    <source>
        <dbReference type="ARBA" id="ARBA00006479"/>
    </source>
</evidence>
<proteinExistence type="inferred from homology"/>
<dbReference type="SUPFAM" id="SSF53067">
    <property type="entry name" value="Actin-like ATPase domain"/>
    <property type="match status" value="1"/>
</dbReference>
<evidence type="ECO:0000313" key="6">
    <source>
        <dbReference type="Proteomes" id="UP000250369"/>
    </source>
</evidence>
<evidence type="ECO:0000256" key="3">
    <source>
        <dbReference type="ARBA" id="ARBA00022629"/>
    </source>
</evidence>
<gene>
    <name evidence="5" type="ORF">DQG23_05895</name>
</gene>
<dbReference type="InterPro" id="IPR000600">
    <property type="entry name" value="ROK"/>
</dbReference>
<dbReference type="Proteomes" id="UP000250369">
    <property type="component" value="Unassembled WGS sequence"/>
</dbReference>
<keyword evidence="3" id="KW-0859">Xylose metabolism</keyword>
<evidence type="ECO:0000256" key="1">
    <source>
        <dbReference type="ARBA" id="ARBA00002486"/>
    </source>
</evidence>
<dbReference type="PANTHER" id="PTHR18964:SF149">
    <property type="entry name" value="BIFUNCTIONAL UDP-N-ACETYLGLUCOSAMINE 2-EPIMERASE_N-ACETYLMANNOSAMINE KINASE"/>
    <property type="match status" value="1"/>
</dbReference>
<comment type="function">
    <text evidence="1">Transcriptional repressor of xylose-utilizing enzymes.</text>
</comment>